<dbReference type="PROSITE" id="PS50995">
    <property type="entry name" value="HTH_MARR_2"/>
    <property type="match status" value="1"/>
</dbReference>
<dbReference type="STRING" id="1073423.SAMN04488700_1999"/>
<sequence length="150" mass="17164">MDKVLEHEINAYLVTIFNEIIMIEENALQGSTFNDVSIKEMHTIEAIGMDHINTTSEVAKKLAITAGTLTVSVNNLVKKGYVERIRSEKDRRVVRLGLTSKGRLLYRVHDKFHRNMVNETITGMKEEEAEILIKGLRNLHSFLDEIKNNL</sequence>
<dbReference type="PANTHER" id="PTHR42756:SF1">
    <property type="entry name" value="TRANSCRIPTIONAL REPRESSOR OF EMRAB OPERON"/>
    <property type="match status" value="1"/>
</dbReference>
<keyword evidence="6" id="KW-1185">Reference proteome</keyword>
<evidence type="ECO:0000256" key="3">
    <source>
        <dbReference type="ARBA" id="ARBA00023163"/>
    </source>
</evidence>
<dbReference type="InterPro" id="IPR000835">
    <property type="entry name" value="HTH_MarR-typ"/>
</dbReference>
<dbReference type="InterPro" id="IPR036388">
    <property type="entry name" value="WH-like_DNA-bd_sf"/>
</dbReference>
<dbReference type="PRINTS" id="PR00598">
    <property type="entry name" value="HTHMARR"/>
</dbReference>
<proteinExistence type="predicted"/>
<dbReference type="GO" id="GO:0003700">
    <property type="term" value="F:DNA-binding transcription factor activity"/>
    <property type="evidence" value="ECO:0007669"/>
    <property type="project" value="InterPro"/>
</dbReference>
<evidence type="ECO:0000259" key="4">
    <source>
        <dbReference type="PROSITE" id="PS50995"/>
    </source>
</evidence>
<name>A0A1X7NI37_9LACT</name>
<dbReference type="Gene3D" id="1.10.10.10">
    <property type="entry name" value="Winged helix-like DNA-binding domain superfamily/Winged helix DNA-binding domain"/>
    <property type="match status" value="1"/>
</dbReference>
<evidence type="ECO:0000256" key="2">
    <source>
        <dbReference type="ARBA" id="ARBA00023125"/>
    </source>
</evidence>
<dbReference type="InterPro" id="IPR036390">
    <property type="entry name" value="WH_DNA-bd_sf"/>
</dbReference>
<keyword evidence="3" id="KW-0804">Transcription</keyword>
<protein>
    <submittedName>
        <fullName evidence="5">Transcriptional regulator, MarR family</fullName>
    </submittedName>
</protein>
<dbReference type="SUPFAM" id="SSF46785">
    <property type="entry name" value="Winged helix' DNA-binding domain"/>
    <property type="match status" value="1"/>
</dbReference>
<gene>
    <name evidence="5" type="ORF">SAMN04488700_1999</name>
</gene>
<dbReference type="Proteomes" id="UP000193435">
    <property type="component" value="Unassembled WGS sequence"/>
</dbReference>
<dbReference type="OrthoDB" id="5461037at2"/>
<evidence type="ECO:0000256" key="1">
    <source>
        <dbReference type="ARBA" id="ARBA00023015"/>
    </source>
</evidence>
<evidence type="ECO:0000313" key="6">
    <source>
        <dbReference type="Proteomes" id="UP000193435"/>
    </source>
</evidence>
<dbReference type="SMART" id="SM00347">
    <property type="entry name" value="HTH_MARR"/>
    <property type="match status" value="1"/>
</dbReference>
<dbReference type="AlphaFoldDB" id="A0A1X7NI37"/>
<evidence type="ECO:0000313" key="5">
    <source>
        <dbReference type="EMBL" id="SMH37481.1"/>
    </source>
</evidence>
<dbReference type="EMBL" id="FXBJ01000002">
    <property type="protein sequence ID" value="SMH37481.1"/>
    <property type="molecule type" value="Genomic_DNA"/>
</dbReference>
<dbReference type="GO" id="GO:0003677">
    <property type="term" value="F:DNA binding"/>
    <property type="evidence" value="ECO:0007669"/>
    <property type="project" value="UniProtKB-KW"/>
</dbReference>
<keyword evidence="1" id="KW-0805">Transcription regulation</keyword>
<organism evidence="5 6">
    <name type="scientific">Carnobacterium iners</name>
    <dbReference type="NCBI Taxonomy" id="1073423"/>
    <lineage>
        <taxon>Bacteria</taxon>
        <taxon>Bacillati</taxon>
        <taxon>Bacillota</taxon>
        <taxon>Bacilli</taxon>
        <taxon>Lactobacillales</taxon>
        <taxon>Carnobacteriaceae</taxon>
        <taxon>Carnobacterium</taxon>
    </lineage>
</organism>
<dbReference type="PANTHER" id="PTHR42756">
    <property type="entry name" value="TRANSCRIPTIONAL REGULATOR, MARR"/>
    <property type="match status" value="1"/>
</dbReference>
<keyword evidence="2" id="KW-0238">DNA-binding</keyword>
<accession>A0A1X7NI37</accession>
<reference evidence="5 6" key="1">
    <citation type="submission" date="2017-04" db="EMBL/GenBank/DDBJ databases">
        <authorList>
            <person name="Afonso C.L."/>
            <person name="Miller P.J."/>
            <person name="Scott M.A."/>
            <person name="Spackman E."/>
            <person name="Goraichik I."/>
            <person name="Dimitrov K.M."/>
            <person name="Suarez D.L."/>
            <person name="Swayne D.E."/>
        </authorList>
    </citation>
    <scope>NUCLEOTIDE SEQUENCE [LARGE SCALE GENOMIC DNA]</scope>
    <source>
        <strain evidence="5 6">LMG26642</strain>
    </source>
</reference>
<dbReference type="Pfam" id="PF13463">
    <property type="entry name" value="HTH_27"/>
    <property type="match status" value="1"/>
</dbReference>
<feature type="domain" description="HTH marR-type" evidence="4">
    <location>
        <begin position="1"/>
        <end position="141"/>
    </location>
</feature>